<dbReference type="AlphaFoldDB" id="A0A6N7KSA3"/>
<accession>A0A6N7KSA3</accession>
<keyword evidence="3" id="KW-1185">Reference proteome</keyword>
<dbReference type="OrthoDB" id="4764618at2"/>
<dbReference type="Pfam" id="PF24623">
    <property type="entry name" value="Phage_zn_bind_8"/>
    <property type="match status" value="1"/>
</dbReference>
<name>A0A6N7KSA3_9ACTN</name>
<evidence type="ECO:0000313" key="2">
    <source>
        <dbReference type="EMBL" id="MQS14486.1"/>
    </source>
</evidence>
<comment type="caution">
    <text evidence="2">The sequence shown here is derived from an EMBL/GenBank/DDBJ whole genome shotgun (WGS) entry which is preliminary data.</text>
</comment>
<gene>
    <name evidence="2" type="ORF">F7Q99_20010</name>
</gene>
<evidence type="ECO:0000313" key="3">
    <source>
        <dbReference type="Proteomes" id="UP000450000"/>
    </source>
</evidence>
<protein>
    <recommendedName>
        <fullName evidence="1">DNA-binding phage zinc finger domain-containing protein</fullName>
    </recommendedName>
</protein>
<reference evidence="2 3" key="1">
    <citation type="submission" date="2019-09" db="EMBL/GenBank/DDBJ databases">
        <title>Genome Sequences of Streptomyces kaniharaensis ATCC 21070.</title>
        <authorList>
            <person name="Zhu W."/>
            <person name="De Crecy-Lagard V."/>
            <person name="Richards N.G."/>
        </authorList>
    </citation>
    <scope>NUCLEOTIDE SEQUENCE [LARGE SCALE GENOMIC DNA]</scope>
    <source>
        <strain evidence="2 3">SF-557</strain>
    </source>
</reference>
<proteinExistence type="predicted"/>
<feature type="domain" description="DNA-binding phage zinc finger" evidence="1">
    <location>
        <begin position="136"/>
        <end position="178"/>
    </location>
</feature>
<sequence>MTPSQVAELLTMASAFDRRTVGKTDVMAWHLVLRDVDFEQAQAAVAAHYADTRDWIMPSDIRHRVRKQRDQAAADIQGPGLPAEIPDADPDDVPAYLEALRRQRYRAAIGADLRPRSVAELTAGVGKEIPAEHQPVRRPGPLGVECPRCHAPIGHACRTNVFAKRMADVHPSRLDASRAA</sequence>
<dbReference type="RefSeq" id="WP_153463268.1">
    <property type="nucleotide sequence ID" value="NZ_WBOF01000001.1"/>
</dbReference>
<evidence type="ECO:0000259" key="1">
    <source>
        <dbReference type="Pfam" id="PF24623"/>
    </source>
</evidence>
<dbReference type="InterPro" id="IPR056911">
    <property type="entry name" value="Phage_Znf_bind_put"/>
</dbReference>
<dbReference type="Proteomes" id="UP000450000">
    <property type="component" value="Unassembled WGS sequence"/>
</dbReference>
<dbReference type="EMBL" id="WBOF01000001">
    <property type="protein sequence ID" value="MQS14486.1"/>
    <property type="molecule type" value="Genomic_DNA"/>
</dbReference>
<organism evidence="2 3">
    <name type="scientific">Streptomyces kaniharaensis</name>
    <dbReference type="NCBI Taxonomy" id="212423"/>
    <lineage>
        <taxon>Bacteria</taxon>
        <taxon>Bacillati</taxon>
        <taxon>Actinomycetota</taxon>
        <taxon>Actinomycetes</taxon>
        <taxon>Kitasatosporales</taxon>
        <taxon>Streptomycetaceae</taxon>
        <taxon>Streptomyces</taxon>
    </lineage>
</organism>